<gene>
    <name evidence="2" type="ORF">GO986_22185</name>
</gene>
<sequence>MASTICNQQNDDVPPPKAFTVTSTVSPLPSRLLIHDTPAAWTGAQFNGVTQTPQGLTVDGPEGTILSPTLTALPFDQLLPSWNATLTAHGTCTVDVRVRRTSGDWTRWWTFGTWTPSAERTSLNHQQDEDGRVLTDTLSLQFHAEHFQYRVHLTGQDSTLRLLAFCTTDHAQQQATVPRLGRPEHWGTELALPQRSQMVHEGGSGWCSPTCLSMVLHSLGTDHSVPETAAAVFDQAYGGAGNWAFNVAHAGQLGYRAYLTRLLDLQAAEDELARGVAPILSVAWQAGELPGAPVTSSDGHLVVLRGFDSQGDPVIHDPAASTDAEVRRVYPRQAFEQAWLGHSGGLAYLISPA</sequence>
<evidence type="ECO:0000313" key="3">
    <source>
        <dbReference type="Proteomes" id="UP000483286"/>
    </source>
</evidence>
<dbReference type="Gene3D" id="3.90.70.10">
    <property type="entry name" value="Cysteine proteinases"/>
    <property type="match status" value="1"/>
</dbReference>
<keyword evidence="3" id="KW-1185">Reference proteome</keyword>
<name>A0A7C9HV51_9DEIO</name>
<dbReference type="EMBL" id="WQLB01000065">
    <property type="protein sequence ID" value="MVN89447.1"/>
    <property type="molecule type" value="Genomic_DNA"/>
</dbReference>
<dbReference type="Pfam" id="PF13529">
    <property type="entry name" value="Peptidase_C39_2"/>
    <property type="match status" value="1"/>
</dbReference>
<dbReference type="Proteomes" id="UP000483286">
    <property type="component" value="Unassembled WGS sequence"/>
</dbReference>
<reference evidence="2 3" key="1">
    <citation type="submission" date="2019-12" db="EMBL/GenBank/DDBJ databases">
        <title>Deinococcus sp. HMF7620 Genome sequencing and assembly.</title>
        <authorList>
            <person name="Kang H."/>
            <person name="Kim H."/>
            <person name="Joh K."/>
        </authorList>
    </citation>
    <scope>NUCLEOTIDE SEQUENCE [LARGE SCALE GENOMIC DNA]</scope>
    <source>
        <strain evidence="2 3">HMF7620</strain>
    </source>
</reference>
<accession>A0A7C9HV51</accession>
<dbReference type="AlphaFoldDB" id="A0A7C9HV51"/>
<protein>
    <submittedName>
        <fullName evidence="2">Peptidase C39 family protein</fullName>
    </submittedName>
</protein>
<feature type="domain" description="Peptidase C39-like" evidence="1">
    <location>
        <begin position="193"/>
        <end position="319"/>
    </location>
</feature>
<evidence type="ECO:0000313" key="2">
    <source>
        <dbReference type="EMBL" id="MVN89447.1"/>
    </source>
</evidence>
<dbReference type="InterPro" id="IPR039564">
    <property type="entry name" value="Peptidase_C39-like"/>
</dbReference>
<evidence type="ECO:0000259" key="1">
    <source>
        <dbReference type="Pfam" id="PF13529"/>
    </source>
</evidence>
<organism evidence="2 3">
    <name type="scientific">Deinococcus arboris</name>
    <dbReference type="NCBI Taxonomy" id="2682977"/>
    <lineage>
        <taxon>Bacteria</taxon>
        <taxon>Thermotogati</taxon>
        <taxon>Deinococcota</taxon>
        <taxon>Deinococci</taxon>
        <taxon>Deinococcales</taxon>
        <taxon>Deinococcaceae</taxon>
        <taxon>Deinococcus</taxon>
    </lineage>
</organism>
<proteinExistence type="predicted"/>
<comment type="caution">
    <text evidence="2">The sequence shown here is derived from an EMBL/GenBank/DDBJ whole genome shotgun (WGS) entry which is preliminary data.</text>
</comment>